<feature type="domain" description="GGDEF" evidence="2">
    <location>
        <begin position="143"/>
        <end position="276"/>
    </location>
</feature>
<sequence>MKNDYLLTMFFVYTGLGVLIGLGFSFILPQVIPIPDHLFTLFLIASVAAGIMLGIINHLVFYYFVRRFTHYFNGVLKSVRNGDLRARSGLKTKGILGELNTNINKTIADLEKSQNAIHHDDLTGLPNRQALQQFFLNQDNDDKDYALLFLDVDRFKQINDTYGHVIGDEVLRYISFLLHDLAEGKGKVFRLSGDEFIIVHELYAGNRTAWELCQDIHQHFREPFFCAKHCIPISISIGVYEFCFGSEDFITILDQADQEMYKVKKRITDGFDVRKRRTLP</sequence>
<dbReference type="Pfam" id="PF00990">
    <property type="entry name" value="GGDEF"/>
    <property type="match status" value="1"/>
</dbReference>
<name>A0A410MIF8_9BACI</name>
<feature type="transmembrane region" description="Helical" evidence="1">
    <location>
        <begin position="7"/>
        <end position="32"/>
    </location>
</feature>
<dbReference type="SMART" id="SM00267">
    <property type="entry name" value="GGDEF"/>
    <property type="match status" value="1"/>
</dbReference>
<dbReference type="Gene3D" id="3.30.70.270">
    <property type="match status" value="1"/>
</dbReference>
<dbReference type="CDD" id="cd01949">
    <property type="entry name" value="GGDEF"/>
    <property type="match status" value="1"/>
</dbReference>
<dbReference type="SUPFAM" id="SSF55073">
    <property type="entry name" value="Nucleotide cyclase"/>
    <property type="match status" value="1"/>
</dbReference>
<dbReference type="RefSeq" id="WP_128526740.1">
    <property type="nucleotide sequence ID" value="NZ_CP026118.1"/>
</dbReference>
<keyword evidence="1" id="KW-1133">Transmembrane helix</keyword>
<dbReference type="PANTHER" id="PTHR46663">
    <property type="entry name" value="DIGUANYLATE CYCLASE DGCT-RELATED"/>
    <property type="match status" value="1"/>
</dbReference>
<feature type="transmembrane region" description="Helical" evidence="1">
    <location>
        <begin position="38"/>
        <end position="65"/>
    </location>
</feature>
<dbReference type="PROSITE" id="PS50887">
    <property type="entry name" value="GGDEF"/>
    <property type="match status" value="1"/>
</dbReference>
<accession>A0A410MIF8</accession>
<dbReference type="OrthoDB" id="9759607at2"/>
<dbReference type="InterPro" id="IPR029787">
    <property type="entry name" value="Nucleotide_cyclase"/>
</dbReference>
<dbReference type="EMBL" id="CP026118">
    <property type="protein sequence ID" value="QAS54478.1"/>
    <property type="molecule type" value="Genomic_DNA"/>
</dbReference>
<reference evidence="3 4" key="1">
    <citation type="submission" date="2018-01" db="EMBL/GenBank/DDBJ databases">
        <title>The whole genome sequencing and assembly of Halobacillus litoralis ERB031 strain.</title>
        <authorList>
            <person name="Lee S.-J."/>
            <person name="Park M.-K."/>
            <person name="Kim J.-Y."/>
            <person name="Lee Y.-J."/>
            <person name="Yi H."/>
            <person name="Bahn Y.-S."/>
            <person name="Kim J.F."/>
            <person name="Lee D.-W."/>
        </authorList>
    </citation>
    <scope>NUCLEOTIDE SEQUENCE [LARGE SCALE GENOMIC DNA]</scope>
    <source>
        <strain evidence="3 4">ERB 031</strain>
    </source>
</reference>
<dbReference type="InterPro" id="IPR052163">
    <property type="entry name" value="DGC-Regulatory_Protein"/>
</dbReference>
<organism evidence="3 4">
    <name type="scientific">Halobacillus litoralis</name>
    <dbReference type="NCBI Taxonomy" id="45668"/>
    <lineage>
        <taxon>Bacteria</taxon>
        <taxon>Bacillati</taxon>
        <taxon>Bacillota</taxon>
        <taxon>Bacilli</taxon>
        <taxon>Bacillales</taxon>
        <taxon>Bacillaceae</taxon>
        <taxon>Halobacillus</taxon>
    </lineage>
</organism>
<dbReference type="AlphaFoldDB" id="A0A410MIF8"/>
<evidence type="ECO:0000313" key="4">
    <source>
        <dbReference type="Proteomes" id="UP000287756"/>
    </source>
</evidence>
<dbReference type="InterPro" id="IPR043128">
    <property type="entry name" value="Rev_trsase/Diguanyl_cyclase"/>
</dbReference>
<keyword evidence="1" id="KW-0812">Transmembrane</keyword>
<dbReference type="PANTHER" id="PTHR46663:SF2">
    <property type="entry name" value="GGDEF DOMAIN-CONTAINING PROTEIN"/>
    <property type="match status" value="1"/>
</dbReference>
<evidence type="ECO:0000256" key="1">
    <source>
        <dbReference type="SAM" id="Phobius"/>
    </source>
</evidence>
<evidence type="ECO:0000259" key="2">
    <source>
        <dbReference type="PROSITE" id="PS50887"/>
    </source>
</evidence>
<gene>
    <name evidence="3" type="ORF">HLI_20785</name>
</gene>
<dbReference type="Proteomes" id="UP000287756">
    <property type="component" value="Chromosome"/>
</dbReference>
<dbReference type="InterPro" id="IPR000160">
    <property type="entry name" value="GGDEF_dom"/>
</dbReference>
<dbReference type="KEGG" id="hli:HLI_20785"/>
<keyword evidence="1" id="KW-0472">Membrane</keyword>
<proteinExistence type="predicted"/>
<dbReference type="NCBIfam" id="TIGR00254">
    <property type="entry name" value="GGDEF"/>
    <property type="match status" value="1"/>
</dbReference>
<protein>
    <recommendedName>
        <fullName evidence="2">GGDEF domain-containing protein</fullName>
    </recommendedName>
</protein>
<evidence type="ECO:0000313" key="3">
    <source>
        <dbReference type="EMBL" id="QAS54478.1"/>
    </source>
</evidence>